<protein>
    <submittedName>
        <fullName evidence="1">Long tail fiber</fullName>
    </submittedName>
</protein>
<proteinExistence type="predicted"/>
<dbReference type="EMBL" id="BK016109">
    <property type="protein sequence ID" value="DAF95470.1"/>
    <property type="molecule type" value="Genomic_DNA"/>
</dbReference>
<sequence length="205" mass="22831">MVNRADNEHKKNINDSLHSEVFITPKALAEREATEDLSGIAFIATQNDVDQGELDTKILTPKKFKAYNKYDHFITQTNSGIEHSGNIWDKVTFNIRESSETQRGTLRTATQDESNVRTSQASDLLYITPKKLNGRRAKEDLEGIARIATNQEVDAGTLNAEQFITPAKLTRWTRVSANAQATEENRGVGKVANIQEAWVGNQTVG</sequence>
<name>A0A8S5UM63_9CAUD</name>
<reference evidence="1" key="1">
    <citation type="journal article" date="2021" name="Proc. Natl. Acad. Sci. U.S.A.">
        <title>A Catalog of Tens of Thousands of Viruses from Human Metagenomes Reveals Hidden Associations with Chronic Diseases.</title>
        <authorList>
            <person name="Tisza M.J."/>
            <person name="Buck C.B."/>
        </authorList>
    </citation>
    <scope>NUCLEOTIDE SEQUENCE</scope>
    <source>
        <strain evidence="1">CtCo31</strain>
    </source>
</reference>
<organism evidence="1">
    <name type="scientific">Myoviridae sp. ctCo31</name>
    <dbReference type="NCBI Taxonomy" id="2825053"/>
    <lineage>
        <taxon>Viruses</taxon>
        <taxon>Duplodnaviria</taxon>
        <taxon>Heunggongvirae</taxon>
        <taxon>Uroviricota</taxon>
        <taxon>Caudoviricetes</taxon>
    </lineage>
</organism>
<evidence type="ECO:0000313" key="1">
    <source>
        <dbReference type="EMBL" id="DAF95470.1"/>
    </source>
</evidence>
<accession>A0A8S5UM63</accession>